<evidence type="ECO:0000313" key="3">
    <source>
        <dbReference type="Proteomes" id="UP000825483"/>
    </source>
</evidence>
<evidence type="ECO:0008006" key="4">
    <source>
        <dbReference type="Google" id="ProtNLM"/>
    </source>
</evidence>
<dbReference type="AlphaFoldDB" id="A0A9R1CBK6"/>
<reference evidence="2" key="1">
    <citation type="journal article" date="2022" name="Int. J. Syst. Evol. Microbiol.">
        <title>Prevotella lacticifex sp. nov., isolated from the rumen of cows.</title>
        <authorList>
            <person name="Shinkai T."/>
            <person name="Ikeyama N."/>
            <person name="Kumagai M."/>
            <person name="Ohmori H."/>
            <person name="Sakamoto M."/>
            <person name="Ohkuma M."/>
            <person name="Mitsumori M."/>
        </authorList>
    </citation>
    <scope>NUCLEOTIDE SEQUENCE</scope>
    <source>
        <strain evidence="2">R5076</strain>
    </source>
</reference>
<dbReference type="EMBL" id="BPUB01000002">
    <property type="protein sequence ID" value="GJG59544.1"/>
    <property type="molecule type" value="Genomic_DNA"/>
</dbReference>
<dbReference type="Proteomes" id="UP000825483">
    <property type="component" value="Unassembled WGS sequence"/>
</dbReference>
<gene>
    <name evidence="2" type="ORF">PRLR5076_23950</name>
</gene>
<comment type="caution">
    <text evidence="2">The sequence shown here is derived from an EMBL/GenBank/DDBJ whole genome shotgun (WGS) entry which is preliminary data.</text>
</comment>
<feature type="signal peptide" evidence="1">
    <location>
        <begin position="1"/>
        <end position="20"/>
    </location>
</feature>
<feature type="chain" id="PRO_5040478853" description="Lipoprotein" evidence="1">
    <location>
        <begin position="21"/>
        <end position="156"/>
    </location>
</feature>
<dbReference type="GeneID" id="72466415"/>
<accession>A0A9R1CBK6</accession>
<sequence length="156" mass="17170">MKKYLVFTTLTMFIAVLFIACSKDSDDSDRYPQLNKESFSLSSLLPDTLYSVNKKDYTLERMVILSRTDNSTLGELKFSSNPVDIVVGGNKIGSVSYHNGKVSAIDIPDLCSITLIGDILNKKCAYKIQAYAKASSSPYYIIIFAMDGAPVGITIK</sequence>
<keyword evidence="1" id="KW-0732">Signal</keyword>
<protein>
    <recommendedName>
        <fullName evidence="4">Lipoprotein</fullName>
    </recommendedName>
</protein>
<evidence type="ECO:0000313" key="2">
    <source>
        <dbReference type="EMBL" id="GJG59544.1"/>
    </source>
</evidence>
<evidence type="ECO:0000256" key="1">
    <source>
        <dbReference type="SAM" id="SignalP"/>
    </source>
</evidence>
<keyword evidence="3" id="KW-1185">Reference proteome</keyword>
<name>A0A9R1CBK6_9BACT</name>
<proteinExistence type="predicted"/>
<organism evidence="2 3">
    <name type="scientific">Prevotella lacticifex</name>
    <dbReference type="NCBI Taxonomy" id="2854755"/>
    <lineage>
        <taxon>Bacteria</taxon>
        <taxon>Pseudomonadati</taxon>
        <taxon>Bacteroidota</taxon>
        <taxon>Bacteroidia</taxon>
        <taxon>Bacteroidales</taxon>
        <taxon>Prevotellaceae</taxon>
        <taxon>Prevotella</taxon>
    </lineage>
</organism>
<dbReference type="RefSeq" id="WP_223925321.1">
    <property type="nucleotide sequence ID" value="NZ_BPTU01000002.1"/>
</dbReference>
<dbReference type="PROSITE" id="PS51257">
    <property type="entry name" value="PROKAR_LIPOPROTEIN"/>
    <property type="match status" value="1"/>
</dbReference>